<evidence type="ECO:0000259" key="1">
    <source>
        <dbReference type="SMART" id="SM00382"/>
    </source>
</evidence>
<dbReference type="SUPFAM" id="SSF52540">
    <property type="entry name" value="P-loop containing nucleoside triphosphate hydrolases"/>
    <property type="match status" value="1"/>
</dbReference>
<dbReference type="Proteomes" id="UP000078406">
    <property type="component" value="Unassembled WGS sequence"/>
</dbReference>
<comment type="caution">
    <text evidence="2">The sequence shown here is derived from an EMBL/GenBank/DDBJ whole genome shotgun (WGS) entry which is preliminary data.</text>
</comment>
<dbReference type="Gene3D" id="3.40.50.300">
    <property type="entry name" value="P-loop containing nucleotide triphosphate hydrolases"/>
    <property type="match status" value="2"/>
</dbReference>
<feature type="domain" description="AAA+ ATPase" evidence="1">
    <location>
        <begin position="284"/>
        <end position="551"/>
    </location>
</feature>
<dbReference type="InterPro" id="IPR051396">
    <property type="entry name" value="Bact_Antivir_Def_Nuclease"/>
</dbReference>
<dbReference type="PANTHER" id="PTHR43581:SF2">
    <property type="entry name" value="EXCINUCLEASE ATPASE SUBUNIT"/>
    <property type="match status" value="1"/>
</dbReference>
<dbReference type="EMBL" id="LLEI02000025">
    <property type="protein sequence ID" value="OAJ94447.1"/>
    <property type="molecule type" value="Genomic_DNA"/>
</dbReference>
<evidence type="ECO:0000313" key="3">
    <source>
        <dbReference type="Proteomes" id="UP000078406"/>
    </source>
</evidence>
<dbReference type="GO" id="GO:0005524">
    <property type="term" value="F:ATP binding"/>
    <property type="evidence" value="ECO:0007669"/>
    <property type="project" value="InterPro"/>
</dbReference>
<dbReference type="RefSeq" id="WP_054963342.1">
    <property type="nucleotide sequence ID" value="NZ_LLEI02000025.1"/>
</dbReference>
<dbReference type="PANTHER" id="PTHR43581">
    <property type="entry name" value="ATP/GTP PHOSPHATASE"/>
    <property type="match status" value="1"/>
</dbReference>
<reference evidence="2 3" key="1">
    <citation type="journal article" date="2016" name="Syst. Appl. Microbiol.">
        <title>Vibrio bivalvicida sp. nov., a novel larval pathogen for bivalve molluscs reared in a hatchery.</title>
        <authorList>
            <person name="Dubert J."/>
            <person name="Romalde J.L."/>
            <person name="Prado S."/>
            <person name="Barja J.L."/>
        </authorList>
    </citation>
    <scope>NUCLEOTIDE SEQUENCE [LARGE SCALE GENOMIC DNA]</scope>
    <source>
        <strain evidence="2 3">605</strain>
    </source>
</reference>
<dbReference type="Pfam" id="PF13304">
    <property type="entry name" value="AAA_21"/>
    <property type="match status" value="1"/>
</dbReference>
<accession>A0A177Y0V8</accession>
<dbReference type="InterPro" id="IPR027417">
    <property type="entry name" value="P-loop_NTPase"/>
</dbReference>
<dbReference type="SMART" id="SM00382">
    <property type="entry name" value="AAA"/>
    <property type="match status" value="1"/>
</dbReference>
<name>A0A177Y0V8_9VIBR</name>
<sequence length="671" mass="76039">MRIIDRSKVKAPECCVSLTETLCSNLQYIKETDPYGLSHPEIAKKTLLQSRKVGIRAQQMIKNALFELFEGRCAYCEQPVTSSRAYIEQFRPRSGLTETKTGKYYPLHYSWLEFAWENLYLSCMECSNAKRNNFPIEGSPAPILSFGQQLKIESPLLLDPCDTSTDISEHLICDREGFLRPASIKGEVTIKLLKLNRMSLVEQRRISIRHKRIDNKAPFYGFVAQVLEQDIGSTTLKNPEYKEVTSSFNAFNTKIFDPKISEINLFNIGPLKGLKRIQVNVSGQDSWLMILGDNGAGKSTILKAITLALLGQDNTQNLIERLDVNPAELINHDSRFGFVRLRFEDQFPEITLKIGKDGSLEFSNADGFPIILNAYGSTRLAPTKANPSNKREEAFFVDNLFNHFEPLSNAQLVLNQLSDNERFYAANCLSSLFDLNSSLSLSATDSENNVVFKFANLEVPYNQLSDGFKSIITLFLDILVTSRRFGFENAEQFNGIILIDELGIHLHPKWRIRIVTELRAIFPKAQFICTTHEPLCLRGLDNDEIIVLKKDRNKPVTLIAKLPDARGMSSEQLLTSLHFGLHSTTDKSLNIKFARYYELLAQDSKSNECKLLQRELSDMGALRGLLGGTRREQLIYRAIDKMIAENENEDIEKMIDSATLADELSSLWKIS</sequence>
<dbReference type="CDD" id="cd00267">
    <property type="entry name" value="ABC_ATPase"/>
    <property type="match status" value="1"/>
</dbReference>
<evidence type="ECO:0000313" key="2">
    <source>
        <dbReference type="EMBL" id="OAJ94447.1"/>
    </source>
</evidence>
<dbReference type="InterPro" id="IPR003959">
    <property type="entry name" value="ATPase_AAA_core"/>
</dbReference>
<organism evidence="2 3">
    <name type="scientific">Vibrio bivalvicida</name>
    <dbReference type="NCBI Taxonomy" id="1276888"/>
    <lineage>
        <taxon>Bacteria</taxon>
        <taxon>Pseudomonadati</taxon>
        <taxon>Pseudomonadota</taxon>
        <taxon>Gammaproteobacteria</taxon>
        <taxon>Vibrionales</taxon>
        <taxon>Vibrionaceae</taxon>
        <taxon>Vibrio</taxon>
        <taxon>Vibrio oreintalis group</taxon>
    </lineage>
</organism>
<gene>
    <name evidence="2" type="ORF">APB76_09710</name>
</gene>
<dbReference type="InterPro" id="IPR003593">
    <property type="entry name" value="AAA+_ATPase"/>
</dbReference>
<protein>
    <recommendedName>
        <fullName evidence="1">AAA+ ATPase domain-containing protein</fullName>
    </recommendedName>
</protein>
<dbReference type="GO" id="GO:0016887">
    <property type="term" value="F:ATP hydrolysis activity"/>
    <property type="evidence" value="ECO:0007669"/>
    <property type="project" value="InterPro"/>
</dbReference>
<dbReference type="AlphaFoldDB" id="A0A177Y0V8"/>
<dbReference type="Gene3D" id="1.10.30.50">
    <property type="match status" value="1"/>
</dbReference>
<proteinExistence type="predicted"/>